<keyword evidence="1" id="KW-1133">Transmembrane helix</keyword>
<dbReference type="Proteomes" id="UP000305848">
    <property type="component" value="Unassembled WGS sequence"/>
</dbReference>
<dbReference type="OrthoDB" id="1467719at2"/>
<feature type="transmembrane region" description="Helical" evidence="1">
    <location>
        <begin position="12"/>
        <end position="30"/>
    </location>
</feature>
<keyword evidence="3" id="KW-1185">Reference proteome</keyword>
<dbReference type="InterPro" id="IPR007060">
    <property type="entry name" value="FtsL/DivIC"/>
</dbReference>
<organism evidence="2 3">
    <name type="scientific">Ilyomonas limi</name>
    <dbReference type="NCBI Taxonomy" id="2575867"/>
    <lineage>
        <taxon>Bacteria</taxon>
        <taxon>Pseudomonadati</taxon>
        <taxon>Bacteroidota</taxon>
        <taxon>Chitinophagia</taxon>
        <taxon>Chitinophagales</taxon>
        <taxon>Chitinophagaceae</taxon>
        <taxon>Ilyomonas</taxon>
    </lineage>
</organism>
<dbReference type="AlphaFoldDB" id="A0A4U3L103"/>
<protein>
    <submittedName>
        <fullName evidence="2">Septum formation initiator family protein</fullName>
    </submittedName>
</protein>
<dbReference type="RefSeq" id="WP_137262586.1">
    <property type="nucleotide sequence ID" value="NZ_SZQL01000012.1"/>
</dbReference>
<evidence type="ECO:0000256" key="1">
    <source>
        <dbReference type="SAM" id="Phobius"/>
    </source>
</evidence>
<keyword evidence="1" id="KW-0472">Membrane</keyword>
<keyword evidence="1" id="KW-0812">Transmembrane</keyword>
<accession>A0A4U3L103</accession>
<evidence type="ECO:0000313" key="3">
    <source>
        <dbReference type="Proteomes" id="UP000305848"/>
    </source>
</evidence>
<dbReference type="Pfam" id="PF04977">
    <property type="entry name" value="DivIC"/>
    <property type="match status" value="1"/>
</dbReference>
<comment type="caution">
    <text evidence="2">The sequence shown here is derived from an EMBL/GenBank/DDBJ whole genome shotgun (WGS) entry which is preliminary data.</text>
</comment>
<reference evidence="2 3" key="1">
    <citation type="submission" date="2019-05" db="EMBL/GenBank/DDBJ databases">
        <title>Panacibacter sp. strain 17mud1-8 Genome sequencing and assembly.</title>
        <authorList>
            <person name="Chhetri G."/>
        </authorList>
    </citation>
    <scope>NUCLEOTIDE SEQUENCE [LARGE SCALE GENOMIC DNA]</scope>
    <source>
        <strain evidence="2 3">17mud1-8</strain>
    </source>
</reference>
<gene>
    <name evidence="2" type="ORF">FC093_14820</name>
</gene>
<evidence type="ECO:0000313" key="2">
    <source>
        <dbReference type="EMBL" id="TKK67156.1"/>
    </source>
</evidence>
<proteinExistence type="predicted"/>
<dbReference type="EMBL" id="SZQL01000012">
    <property type="protein sequence ID" value="TKK67156.1"/>
    <property type="molecule type" value="Genomic_DNA"/>
</dbReference>
<name>A0A4U3L103_9BACT</name>
<sequence length="103" mass="12044">MRKTASRIFKIVSNKYMIALIAFVLMMLFFDDNNLFLQLDRKRQLNALLKSKAFYETAIANTQQTLDNLESSPASIEKFARENFLMKRDNEDIFIVDTLANKK</sequence>